<protein>
    <submittedName>
        <fullName evidence="1">Uncharacterized protein</fullName>
    </submittedName>
</protein>
<evidence type="ECO:0000313" key="1">
    <source>
        <dbReference type="EMBL" id="MBA4495581.1"/>
    </source>
</evidence>
<gene>
    <name evidence="1" type="ORF">H1191_14880</name>
</gene>
<evidence type="ECO:0000313" key="2">
    <source>
        <dbReference type="Proteomes" id="UP000535491"/>
    </source>
</evidence>
<dbReference type="RefSeq" id="WP_181753172.1">
    <property type="nucleotide sequence ID" value="NZ_JACEIQ010000016.1"/>
</dbReference>
<organism evidence="1 2">
    <name type="scientific">Paenactinomyces guangxiensis</name>
    <dbReference type="NCBI Taxonomy" id="1490290"/>
    <lineage>
        <taxon>Bacteria</taxon>
        <taxon>Bacillati</taxon>
        <taxon>Bacillota</taxon>
        <taxon>Bacilli</taxon>
        <taxon>Bacillales</taxon>
        <taxon>Thermoactinomycetaceae</taxon>
        <taxon>Paenactinomyces</taxon>
    </lineage>
</organism>
<dbReference type="Proteomes" id="UP000535491">
    <property type="component" value="Unassembled WGS sequence"/>
</dbReference>
<accession>A0A7W1WTJ8</accession>
<proteinExistence type="predicted"/>
<keyword evidence="2" id="KW-1185">Reference proteome</keyword>
<comment type="caution">
    <text evidence="1">The sequence shown here is derived from an EMBL/GenBank/DDBJ whole genome shotgun (WGS) entry which is preliminary data.</text>
</comment>
<reference evidence="1 2" key="1">
    <citation type="submission" date="2020-07" db="EMBL/GenBank/DDBJ databases">
        <authorList>
            <person name="Feng H."/>
        </authorList>
    </citation>
    <scope>NUCLEOTIDE SEQUENCE [LARGE SCALE GENOMIC DNA]</scope>
    <source>
        <strain evidence="2">s-10</strain>
    </source>
</reference>
<dbReference type="EMBL" id="JACEIQ010000016">
    <property type="protein sequence ID" value="MBA4495581.1"/>
    <property type="molecule type" value="Genomic_DNA"/>
</dbReference>
<name>A0A7W1WTJ8_9BACL</name>
<dbReference type="AlphaFoldDB" id="A0A7W1WTJ8"/>
<sequence length="176" mass="20072">MYYKSFADDIQTEITLKEAVTKANAEAKKWNPLASLILITSADAFDPNIKGPTEGKQGKRRMWNLIFGVPGTDQSLLVKIEENKISNVKEIQELVRPGEVVPLDQIAVDSPFLVEQAIQEFGMKPGVHFARGYHFELFSDNHRLFFSVEGLNQRNKRIRVFFNPNNGRYLGMEVEK</sequence>